<dbReference type="Proteomes" id="UP000185812">
    <property type="component" value="Unassembled WGS sequence"/>
</dbReference>
<accession>A0A1M6Q2G7</accession>
<dbReference type="Gene3D" id="2.120.10.30">
    <property type="entry name" value="TolB, C-terminal domain"/>
    <property type="match status" value="1"/>
</dbReference>
<gene>
    <name evidence="1" type="ORF">SAMN04488087_0437</name>
</gene>
<dbReference type="STRING" id="633813.SAMN04488087_0437"/>
<evidence type="ECO:0008006" key="3">
    <source>
        <dbReference type="Google" id="ProtNLM"/>
    </source>
</evidence>
<dbReference type="SUPFAM" id="SSF101898">
    <property type="entry name" value="NHL repeat"/>
    <property type="match status" value="1"/>
</dbReference>
<name>A0A1M6Q2G7_9BACT</name>
<dbReference type="EMBL" id="FRAU01000001">
    <property type="protein sequence ID" value="SHK14415.1"/>
    <property type="molecule type" value="Genomic_DNA"/>
</dbReference>
<evidence type="ECO:0000313" key="1">
    <source>
        <dbReference type="EMBL" id="SHK14415.1"/>
    </source>
</evidence>
<organism evidence="1 2">
    <name type="scientific">Rhodothermus profundi</name>
    <dbReference type="NCBI Taxonomy" id="633813"/>
    <lineage>
        <taxon>Bacteria</taxon>
        <taxon>Pseudomonadati</taxon>
        <taxon>Rhodothermota</taxon>
        <taxon>Rhodothermia</taxon>
        <taxon>Rhodothermales</taxon>
        <taxon>Rhodothermaceae</taxon>
        <taxon>Rhodothermus</taxon>
    </lineage>
</organism>
<dbReference type="AlphaFoldDB" id="A0A1M6Q2G7"/>
<dbReference type="InterPro" id="IPR011042">
    <property type="entry name" value="6-blade_b-propeller_TolB-like"/>
</dbReference>
<sequence>MTSGRKGWHGWLRRGRYSWWIGWLLGASLAAAQAPDTIFLEPRAVFVEARALAVDPGGRLYVADAARHVVVRLTPEGHVEDELGGPGSEPGRFDMPVAIDAQAGLSLWVAEEGGRRLQRLTWQGMPLEIIPLPERMRPIAVQQRGRWLFVLDAASGQLWRRGPDKRWLVTGGAAAGDPLQQPVALTSGPSDRLLIADRAQRVVLAYDRLGTFEKQWTPVLPRAPRALAAQGDTLWLVIDRSLYRYLPGGHLEAVGHLPFDVVGLVWQGQRGWLLSQRRLYRIQLSAPGRK</sequence>
<reference evidence="2" key="1">
    <citation type="submission" date="2016-11" db="EMBL/GenBank/DDBJ databases">
        <authorList>
            <person name="Varghese N."/>
            <person name="Submissions S."/>
        </authorList>
    </citation>
    <scope>NUCLEOTIDE SEQUENCE [LARGE SCALE GENOMIC DNA]</scope>
    <source>
        <strain evidence="2">DSM 22212</strain>
    </source>
</reference>
<evidence type="ECO:0000313" key="2">
    <source>
        <dbReference type="Proteomes" id="UP000185812"/>
    </source>
</evidence>
<keyword evidence="2" id="KW-1185">Reference proteome</keyword>
<dbReference type="RefSeq" id="WP_072714307.1">
    <property type="nucleotide sequence ID" value="NZ_FRAU01000001.1"/>
</dbReference>
<dbReference type="OrthoDB" id="9799230at2"/>
<proteinExistence type="predicted"/>
<protein>
    <recommendedName>
        <fullName evidence="3">NHL repeat-containing protein</fullName>
    </recommendedName>
</protein>